<dbReference type="Pfam" id="PF21010">
    <property type="entry name" value="HA2_C"/>
    <property type="match status" value="1"/>
</dbReference>
<name>A0A915KI54_ROMCU</name>
<dbReference type="GO" id="GO:0004386">
    <property type="term" value="F:helicase activity"/>
    <property type="evidence" value="ECO:0007669"/>
    <property type="project" value="TreeGrafter"/>
</dbReference>
<evidence type="ECO:0000313" key="3">
    <source>
        <dbReference type="WBParaSite" id="nRc.2.0.1.t38509-RA"/>
    </source>
</evidence>
<dbReference type="WBParaSite" id="nRc.2.0.1.t38509-RA">
    <property type="protein sequence ID" value="nRc.2.0.1.t38509-RA"/>
    <property type="gene ID" value="nRc.2.0.1.g38509"/>
</dbReference>
<dbReference type="AlphaFoldDB" id="A0A915KI54"/>
<reference evidence="3" key="1">
    <citation type="submission" date="2022-11" db="UniProtKB">
        <authorList>
            <consortium name="WormBaseParasite"/>
        </authorList>
    </citation>
    <scope>IDENTIFICATION</scope>
</reference>
<proteinExistence type="predicted"/>
<dbReference type="OMA" id="DYSCTDE"/>
<organism evidence="2 3">
    <name type="scientific">Romanomermis culicivorax</name>
    <name type="common">Nematode worm</name>
    <dbReference type="NCBI Taxonomy" id="13658"/>
    <lineage>
        <taxon>Eukaryota</taxon>
        <taxon>Metazoa</taxon>
        <taxon>Ecdysozoa</taxon>
        <taxon>Nematoda</taxon>
        <taxon>Enoplea</taxon>
        <taxon>Dorylaimia</taxon>
        <taxon>Mermithida</taxon>
        <taxon>Mermithoidea</taxon>
        <taxon>Mermithidae</taxon>
        <taxon>Romanomermis</taxon>
    </lineage>
</organism>
<evidence type="ECO:0000313" key="2">
    <source>
        <dbReference type="Proteomes" id="UP000887565"/>
    </source>
</evidence>
<evidence type="ECO:0000259" key="1">
    <source>
        <dbReference type="SMART" id="SM00847"/>
    </source>
</evidence>
<dbReference type="Gene3D" id="1.20.120.1080">
    <property type="match status" value="1"/>
</dbReference>
<dbReference type="Pfam" id="PF07717">
    <property type="entry name" value="OB_NTP_bind"/>
    <property type="match status" value="1"/>
</dbReference>
<dbReference type="SMART" id="SM00847">
    <property type="entry name" value="HA2"/>
    <property type="match status" value="1"/>
</dbReference>
<sequence length="270" mass="31611">MEAKHLCGTIDQEGHLVKPLGEQMAEFPLPPMHAKALLISHEFDCSIEMLTIIAMLQIQNVFVFPTGQKHKAELMKRRFSVEEGDHLTMLNIYTNFEKNNKSPKWCADHYLNYRGVIRASEIRAQLSRFLQKYKIPMKTCRDVIGMDFADRIRRCLVAGFFNNAAKLHHTGVYKTVRENYTLRIYMGSALMVIYNEVLQDSMRDITVIEPEWLYELAPHFYEFGTLKTLNSKTPKSLQKDQDQIKRHRLSFLMGDVLHDEKLNQFYVKFD</sequence>
<accession>A0A915KI54</accession>
<dbReference type="InterPro" id="IPR011709">
    <property type="entry name" value="DEAD-box_helicase_OB_fold"/>
</dbReference>
<protein>
    <submittedName>
        <fullName evidence="3">Helicase-associated domain-containing protein</fullName>
    </submittedName>
</protein>
<dbReference type="Proteomes" id="UP000887565">
    <property type="component" value="Unplaced"/>
</dbReference>
<dbReference type="InterPro" id="IPR027417">
    <property type="entry name" value="P-loop_NTPase"/>
</dbReference>
<dbReference type="PANTHER" id="PTHR18934:SF136">
    <property type="entry name" value="ATP-DEPENDENT RNA HELICASE DHX35-RELATED"/>
    <property type="match status" value="1"/>
</dbReference>
<dbReference type="GO" id="GO:0071013">
    <property type="term" value="C:catalytic step 2 spliceosome"/>
    <property type="evidence" value="ECO:0007669"/>
    <property type="project" value="TreeGrafter"/>
</dbReference>
<dbReference type="SUPFAM" id="SSF52540">
    <property type="entry name" value="P-loop containing nucleoside triphosphate hydrolases"/>
    <property type="match status" value="1"/>
</dbReference>
<dbReference type="GO" id="GO:0003723">
    <property type="term" value="F:RNA binding"/>
    <property type="evidence" value="ECO:0007669"/>
    <property type="project" value="TreeGrafter"/>
</dbReference>
<feature type="domain" description="Helicase-associated" evidence="1">
    <location>
        <begin position="2"/>
        <end position="90"/>
    </location>
</feature>
<dbReference type="PANTHER" id="PTHR18934">
    <property type="entry name" value="ATP-DEPENDENT RNA HELICASE"/>
    <property type="match status" value="1"/>
</dbReference>
<dbReference type="InterPro" id="IPR007502">
    <property type="entry name" value="Helicase-assoc_dom"/>
</dbReference>
<keyword evidence="2" id="KW-1185">Reference proteome</keyword>